<dbReference type="Proteomes" id="UP000015462">
    <property type="component" value="Unassembled WGS sequence"/>
</dbReference>
<evidence type="ECO:0000313" key="14">
    <source>
        <dbReference type="Proteomes" id="UP000015462"/>
    </source>
</evidence>
<dbReference type="SUPFAM" id="SSF51735">
    <property type="entry name" value="NAD(P)-binding Rossmann-fold domains"/>
    <property type="match status" value="1"/>
</dbReference>
<dbReference type="RefSeq" id="WP_016389849.1">
    <property type="nucleotide sequence ID" value="NZ_JBLHXE010000001.1"/>
</dbReference>
<name>A0AB33Z548_9GAMM</name>
<keyword evidence="8 11" id="KW-1133">Transmembrane helix</keyword>
<dbReference type="PANTHER" id="PTHR46157:SF4">
    <property type="entry name" value="K(+) EFFLUX ANTIPORTER 3, CHLOROPLASTIC"/>
    <property type="match status" value="1"/>
</dbReference>
<feature type="transmembrane region" description="Helical" evidence="11">
    <location>
        <begin position="86"/>
        <end position="109"/>
    </location>
</feature>
<dbReference type="PROSITE" id="PS51201">
    <property type="entry name" value="RCK_N"/>
    <property type="match status" value="1"/>
</dbReference>
<evidence type="ECO:0000259" key="12">
    <source>
        <dbReference type="PROSITE" id="PS51201"/>
    </source>
</evidence>
<dbReference type="InterPro" id="IPR004771">
    <property type="entry name" value="K/H_exchanger"/>
</dbReference>
<evidence type="ECO:0000256" key="2">
    <source>
        <dbReference type="ARBA" id="ARBA00005551"/>
    </source>
</evidence>
<comment type="similarity">
    <text evidence="2">Belongs to the monovalent cation:proton antiporter 2 (CPA2) transporter (TC 2.A.37) family.</text>
</comment>
<evidence type="ECO:0000256" key="8">
    <source>
        <dbReference type="ARBA" id="ARBA00022989"/>
    </source>
</evidence>
<dbReference type="InterPro" id="IPR006153">
    <property type="entry name" value="Cation/H_exchanger_TM"/>
</dbReference>
<feature type="transmembrane region" description="Helical" evidence="11">
    <location>
        <begin position="239"/>
        <end position="257"/>
    </location>
</feature>
<keyword evidence="5" id="KW-0633">Potassium transport</keyword>
<keyword evidence="10 11" id="KW-0472">Membrane</keyword>
<evidence type="ECO:0000256" key="9">
    <source>
        <dbReference type="ARBA" id="ARBA00023065"/>
    </source>
</evidence>
<keyword evidence="9" id="KW-0406">Ion transport</keyword>
<feature type="transmembrane region" description="Helical" evidence="11">
    <location>
        <begin position="181"/>
        <end position="203"/>
    </location>
</feature>
<keyword evidence="14" id="KW-1185">Reference proteome</keyword>
<feature type="transmembrane region" description="Helical" evidence="11">
    <location>
        <begin position="55"/>
        <end position="74"/>
    </location>
</feature>
<dbReference type="PANTHER" id="PTHR46157">
    <property type="entry name" value="K(+) EFFLUX ANTIPORTER 3, CHLOROPLASTIC"/>
    <property type="match status" value="1"/>
</dbReference>
<dbReference type="Gene3D" id="3.40.50.720">
    <property type="entry name" value="NAD(P)-binding Rossmann-like Domain"/>
    <property type="match status" value="1"/>
</dbReference>
<dbReference type="Pfam" id="PF00999">
    <property type="entry name" value="Na_H_Exchanger"/>
    <property type="match status" value="1"/>
</dbReference>
<feature type="transmembrane region" description="Helical" evidence="11">
    <location>
        <begin position="359"/>
        <end position="378"/>
    </location>
</feature>
<keyword evidence="6 11" id="KW-0812">Transmembrane</keyword>
<gene>
    <name evidence="13" type="ORF">L196_02555</name>
</gene>
<evidence type="ECO:0000256" key="1">
    <source>
        <dbReference type="ARBA" id="ARBA00004141"/>
    </source>
</evidence>
<dbReference type="InterPro" id="IPR036291">
    <property type="entry name" value="NAD(P)-bd_dom_sf"/>
</dbReference>
<evidence type="ECO:0000256" key="4">
    <source>
        <dbReference type="ARBA" id="ARBA00022449"/>
    </source>
</evidence>
<evidence type="ECO:0000256" key="3">
    <source>
        <dbReference type="ARBA" id="ARBA00022448"/>
    </source>
</evidence>
<feature type="transmembrane region" description="Helical" evidence="11">
    <location>
        <begin position="148"/>
        <end position="169"/>
    </location>
</feature>
<dbReference type="InterPro" id="IPR003148">
    <property type="entry name" value="RCK_N"/>
</dbReference>
<sequence>MSSGYLEDLIILLVAAVAVVPICQTLKLGAVPGFLIAGLAVGPSGLGLIHNLSEIRHFAEIGIAFLLFVIGIELKPSRLWQMKRMVFGLGTLQVLITGLVLVAVSYYVFEVPLQAAAIIGPALALSSTAFVLQLLSEQRLLKSTYGRTSFSILLLQDLAVVPLLALVSLLGASEISMGDDIGLALAESVFTLLMVILFGRYFLHPVLHRIALTKIPEVFTASAILVVLGVSLIAEKVGLSMAMGAFIVGMLMSDSSYKHQVISEIKPFRGLLLGLFFMTMGMSLNLGLLIDQPLLSMGLVALLIGIKILILFPLTYMFGLSKGKSLAVSLVLAQSGEFALVLFSLSLDSGILAPALHQQLLLVILISLLVTPILAECARKVVTKKKLIGINPSEVPKSSPIILAGFGRVGHRIGDILKLAGKPFVAIDIDPNIVRKSQANNLPVYYGDVCNKGLLDSVGVGDSRIVIVTVNDMETSKLIVGSLRQTYPDLAIYVRGGNSLECTQLLEVGASAAVSDTIEASIELAGMGLTSLKVAEKEKKSILTNYAKHYYEQIKLAKKN</sequence>
<dbReference type="GO" id="GO:1902600">
    <property type="term" value="P:proton transmembrane transport"/>
    <property type="evidence" value="ECO:0007669"/>
    <property type="project" value="InterPro"/>
</dbReference>
<evidence type="ECO:0000256" key="10">
    <source>
        <dbReference type="ARBA" id="ARBA00023136"/>
    </source>
</evidence>
<feature type="domain" description="RCK N-terminal" evidence="12">
    <location>
        <begin position="398"/>
        <end position="515"/>
    </location>
</feature>
<dbReference type="Pfam" id="PF02254">
    <property type="entry name" value="TrkA_N"/>
    <property type="match status" value="1"/>
</dbReference>
<proteinExistence type="inferred from homology"/>
<reference evidence="13 14" key="1">
    <citation type="journal article" date="2013" name="Genome Announc.">
        <title>Genome Sequence of the Pyrene- and Fluoranthene-Degrading Bacterium Cycloclasticus sp. Strain PY97M.</title>
        <authorList>
            <person name="Cui Z."/>
            <person name="Xu G."/>
            <person name="Li Q."/>
            <person name="Gao W."/>
            <person name="Zheng L."/>
        </authorList>
    </citation>
    <scope>NUCLEOTIDE SEQUENCE [LARGE SCALE GENOMIC DNA]</scope>
    <source>
        <strain evidence="13 14">PY97M</strain>
    </source>
</reference>
<keyword evidence="7" id="KW-0630">Potassium</keyword>
<keyword evidence="4" id="KW-0050">Antiport</keyword>
<dbReference type="GO" id="GO:0008324">
    <property type="term" value="F:monoatomic cation transmembrane transporter activity"/>
    <property type="evidence" value="ECO:0007669"/>
    <property type="project" value="InterPro"/>
</dbReference>
<evidence type="ECO:0000256" key="7">
    <source>
        <dbReference type="ARBA" id="ARBA00022958"/>
    </source>
</evidence>
<dbReference type="AlphaFoldDB" id="A0AB33Z548"/>
<dbReference type="GO" id="GO:0005886">
    <property type="term" value="C:plasma membrane"/>
    <property type="evidence" value="ECO:0007669"/>
    <property type="project" value="TreeGrafter"/>
</dbReference>
<organism evidence="13 14">
    <name type="scientific">Cycloclasticus pugetii</name>
    <dbReference type="NCBI Taxonomy" id="34068"/>
    <lineage>
        <taxon>Bacteria</taxon>
        <taxon>Pseudomonadati</taxon>
        <taxon>Pseudomonadota</taxon>
        <taxon>Gammaproteobacteria</taxon>
        <taxon>Thiotrichales</taxon>
        <taxon>Piscirickettsiaceae</taxon>
        <taxon>Cycloclasticus</taxon>
    </lineage>
</organism>
<feature type="transmembrane region" description="Helical" evidence="11">
    <location>
        <begin position="6"/>
        <end position="23"/>
    </location>
</feature>
<accession>A0AB33Z548</accession>
<dbReference type="Gene3D" id="1.20.1530.20">
    <property type="match status" value="1"/>
</dbReference>
<evidence type="ECO:0000313" key="13">
    <source>
        <dbReference type="EMBL" id="EPD14342.1"/>
    </source>
</evidence>
<evidence type="ECO:0000256" key="11">
    <source>
        <dbReference type="SAM" id="Phobius"/>
    </source>
</evidence>
<comment type="caution">
    <text evidence="13">The sequence shown here is derived from an EMBL/GenBank/DDBJ whole genome shotgun (WGS) entry which is preliminary data.</text>
</comment>
<dbReference type="EMBL" id="ASHL01000001">
    <property type="protein sequence ID" value="EPD14342.1"/>
    <property type="molecule type" value="Genomic_DNA"/>
</dbReference>
<dbReference type="NCBIfam" id="TIGR00932">
    <property type="entry name" value="2a37"/>
    <property type="match status" value="1"/>
</dbReference>
<dbReference type="GO" id="GO:0006813">
    <property type="term" value="P:potassium ion transport"/>
    <property type="evidence" value="ECO:0007669"/>
    <property type="project" value="UniProtKB-KW"/>
</dbReference>
<keyword evidence="3" id="KW-0813">Transport</keyword>
<feature type="transmembrane region" description="Helical" evidence="11">
    <location>
        <begin position="294"/>
        <end position="314"/>
    </location>
</feature>
<evidence type="ECO:0000256" key="5">
    <source>
        <dbReference type="ARBA" id="ARBA00022538"/>
    </source>
</evidence>
<feature type="transmembrane region" description="Helical" evidence="11">
    <location>
        <begin position="115"/>
        <end position="136"/>
    </location>
</feature>
<dbReference type="InterPro" id="IPR038770">
    <property type="entry name" value="Na+/solute_symporter_sf"/>
</dbReference>
<feature type="transmembrane region" description="Helical" evidence="11">
    <location>
        <begin position="30"/>
        <end position="49"/>
    </location>
</feature>
<protein>
    <submittedName>
        <fullName evidence="13">Glutathione-regulated potassium efflux system protein KefC-like protein</fullName>
    </submittedName>
</protein>
<evidence type="ECO:0000256" key="6">
    <source>
        <dbReference type="ARBA" id="ARBA00022692"/>
    </source>
</evidence>
<feature type="transmembrane region" description="Helical" evidence="11">
    <location>
        <begin position="269"/>
        <end position="288"/>
    </location>
</feature>
<dbReference type="GO" id="GO:0015297">
    <property type="term" value="F:antiporter activity"/>
    <property type="evidence" value="ECO:0007669"/>
    <property type="project" value="UniProtKB-KW"/>
</dbReference>
<comment type="subcellular location">
    <subcellularLocation>
        <location evidence="1">Membrane</location>
        <topology evidence="1">Multi-pass membrane protein</topology>
    </subcellularLocation>
</comment>